<evidence type="ECO:0000256" key="1">
    <source>
        <dbReference type="SAM" id="MobiDB-lite"/>
    </source>
</evidence>
<evidence type="ECO:0000313" key="2">
    <source>
        <dbReference type="EMBL" id="KAJ1131390.1"/>
    </source>
</evidence>
<dbReference type="EMBL" id="JANPWB010000011">
    <property type="protein sequence ID" value="KAJ1131390.1"/>
    <property type="molecule type" value="Genomic_DNA"/>
</dbReference>
<comment type="caution">
    <text evidence="2">The sequence shown here is derived from an EMBL/GenBank/DDBJ whole genome shotgun (WGS) entry which is preliminary data.</text>
</comment>
<keyword evidence="3" id="KW-1185">Reference proteome</keyword>
<name>A0AAV7Q071_PLEWA</name>
<protein>
    <submittedName>
        <fullName evidence="2">Uncharacterized protein</fullName>
    </submittedName>
</protein>
<reference evidence="2" key="1">
    <citation type="journal article" date="2022" name="bioRxiv">
        <title>Sequencing and chromosome-scale assembly of the giantPleurodeles waltlgenome.</title>
        <authorList>
            <person name="Brown T."/>
            <person name="Elewa A."/>
            <person name="Iarovenko S."/>
            <person name="Subramanian E."/>
            <person name="Araus A.J."/>
            <person name="Petzold A."/>
            <person name="Susuki M."/>
            <person name="Suzuki K.-i.T."/>
            <person name="Hayashi T."/>
            <person name="Toyoda A."/>
            <person name="Oliveira C."/>
            <person name="Osipova E."/>
            <person name="Leigh N.D."/>
            <person name="Simon A."/>
            <person name="Yun M.H."/>
        </authorList>
    </citation>
    <scope>NUCLEOTIDE SEQUENCE</scope>
    <source>
        <strain evidence="2">20211129_DDA</strain>
        <tissue evidence="2">Liver</tissue>
    </source>
</reference>
<dbReference type="Proteomes" id="UP001066276">
    <property type="component" value="Chromosome 7"/>
</dbReference>
<feature type="compositionally biased region" description="Basic and acidic residues" evidence="1">
    <location>
        <begin position="33"/>
        <end position="56"/>
    </location>
</feature>
<feature type="compositionally biased region" description="Polar residues" evidence="1">
    <location>
        <begin position="7"/>
        <end position="16"/>
    </location>
</feature>
<dbReference type="AlphaFoldDB" id="A0AAV7Q071"/>
<proteinExistence type="predicted"/>
<feature type="region of interest" description="Disordered" evidence="1">
    <location>
        <begin position="1"/>
        <end position="147"/>
    </location>
</feature>
<evidence type="ECO:0000313" key="3">
    <source>
        <dbReference type="Proteomes" id="UP001066276"/>
    </source>
</evidence>
<feature type="compositionally biased region" description="Polar residues" evidence="1">
    <location>
        <begin position="63"/>
        <end position="74"/>
    </location>
</feature>
<accession>A0AAV7Q071</accession>
<sequence length="166" mass="18590">MTRFPTRISSGRQPIKNNFRVLAGRKKTFVPSPKKEEERRKERSRRVPGEESRDELGGVTGGESRNNRGGVSTVESKEEVHSVQGEESVEDTESTGTTNGTTRRSRGPGGRTPELRPRSGENWPRQVRGATADLPQRTATAPEHNFQRDCCGTKLLRIWGAETYIR</sequence>
<organism evidence="2 3">
    <name type="scientific">Pleurodeles waltl</name>
    <name type="common">Iberian ribbed newt</name>
    <dbReference type="NCBI Taxonomy" id="8319"/>
    <lineage>
        <taxon>Eukaryota</taxon>
        <taxon>Metazoa</taxon>
        <taxon>Chordata</taxon>
        <taxon>Craniata</taxon>
        <taxon>Vertebrata</taxon>
        <taxon>Euteleostomi</taxon>
        <taxon>Amphibia</taxon>
        <taxon>Batrachia</taxon>
        <taxon>Caudata</taxon>
        <taxon>Salamandroidea</taxon>
        <taxon>Salamandridae</taxon>
        <taxon>Pleurodelinae</taxon>
        <taxon>Pleurodeles</taxon>
    </lineage>
</organism>
<gene>
    <name evidence="2" type="ORF">NDU88_009727</name>
</gene>